<feature type="region of interest" description="Disordered" evidence="1">
    <location>
        <begin position="284"/>
        <end position="308"/>
    </location>
</feature>
<evidence type="ECO:0000256" key="1">
    <source>
        <dbReference type="SAM" id="MobiDB-lite"/>
    </source>
</evidence>
<dbReference type="Proteomes" id="UP001597532">
    <property type="component" value="Unassembled WGS sequence"/>
</dbReference>
<evidence type="ECO:0000313" key="2">
    <source>
        <dbReference type="EMBL" id="MFD2790889.1"/>
    </source>
</evidence>
<dbReference type="PROSITE" id="PS51257">
    <property type="entry name" value="PROKAR_LIPOPROTEIN"/>
    <property type="match status" value="1"/>
</dbReference>
<proteinExistence type="predicted"/>
<name>A0ABW5VJ04_9FLAO</name>
<dbReference type="EMBL" id="JBHUOK010000032">
    <property type="protein sequence ID" value="MFD2790889.1"/>
    <property type="molecule type" value="Genomic_DNA"/>
</dbReference>
<organism evidence="2 3">
    <name type="scientific">Arenibacter antarcticus</name>
    <dbReference type="NCBI Taxonomy" id="2040469"/>
    <lineage>
        <taxon>Bacteria</taxon>
        <taxon>Pseudomonadati</taxon>
        <taxon>Bacteroidota</taxon>
        <taxon>Flavobacteriia</taxon>
        <taxon>Flavobacteriales</taxon>
        <taxon>Flavobacteriaceae</taxon>
        <taxon>Arenibacter</taxon>
    </lineage>
</organism>
<comment type="caution">
    <text evidence="2">The sequence shown here is derived from an EMBL/GenBank/DDBJ whole genome shotgun (WGS) entry which is preliminary data.</text>
</comment>
<gene>
    <name evidence="2" type="ORF">ACFS1K_14030</name>
</gene>
<protein>
    <submittedName>
        <fullName evidence="2">Nicotinic acid mononucleotide adenyltransferase</fullName>
    </submittedName>
</protein>
<keyword evidence="3" id="KW-1185">Reference proteome</keyword>
<sequence>MKTLKLVFLIVLMGTLVTSCYTEVIVEDDYVLEAGPNLRNLMQSYELWYVDINATEGKGEVPFLQRAFTVSFNEGTMYANNNLAGFGKTGNGFGIQVGFFNTAKGWLNIDHDVEGLWGLEVFVVNNNTIEIYDANSDTSYFLRGYQRNNFNYDKVFYDNLQYYLQEYDLWEKVSTSVEGAINEFDDENYLQFFADGNGNGFRSSLDANGIALNKVLWDYKGGYEVFNIPNNDLVKAVTLDYDFMGSDYFELYVINDSTLELYHTGSGTVYTFKGRGFITYLKSGSSPTGKKRRKSTNTTMNVSVKRKN</sequence>
<evidence type="ECO:0000313" key="3">
    <source>
        <dbReference type="Proteomes" id="UP001597532"/>
    </source>
</evidence>
<accession>A0ABW5VJ04</accession>
<dbReference type="RefSeq" id="WP_251806099.1">
    <property type="nucleotide sequence ID" value="NZ_CP166679.1"/>
</dbReference>
<reference evidence="3" key="1">
    <citation type="journal article" date="2019" name="Int. J. Syst. Evol. Microbiol.">
        <title>The Global Catalogue of Microorganisms (GCM) 10K type strain sequencing project: providing services to taxonomists for standard genome sequencing and annotation.</title>
        <authorList>
            <consortium name="The Broad Institute Genomics Platform"/>
            <consortium name="The Broad Institute Genome Sequencing Center for Infectious Disease"/>
            <person name="Wu L."/>
            <person name="Ma J."/>
        </authorList>
    </citation>
    <scope>NUCLEOTIDE SEQUENCE [LARGE SCALE GENOMIC DNA]</scope>
    <source>
        <strain evidence="3">KCTC 52924</strain>
    </source>
</reference>